<proteinExistence type="predicted"/>
<protein>
    <submittedName>
        <fullName evidence="1">Uncharacterized protein</fullName>
    </submittedName>
</protein>
<reference evidence="1 2" key="1">
    <citation type="submission" date="2019-06" db="EMBL/GenBank/DDBJ databases">
        <title>A chromosomal-level reference genome of Carpinus fangiana (Coryloideae, Betulaceae).</title>
        <authorList>
            <person name="Yang X."/>
            <person name="Wang Z."/>
            <person name="Zhang L."/>
            <person name="Hao G."/>
            <person name="Liu J."/>
            <person name="Yang Y."/>
        </authorList>
    </citation>
    <scope>NUCLEOTIDE SEQUENCE [LARGE SCALE GENOMIC DNA]</scope>
    <source>
        <strain evidence="1">Cfa_2016G</strain>
        <tissue evidence="1">Leaf</tissue>
    </source>
</reference>
<evidence type="ECO:0000313" key="2">
    <source>
        <dbReference type="Proteomes" id="UP000327013"/>
    </source>
</evidence>
<name>A0A5N6RF55_9ROSI</name>
<sequence length="95" mass="10183">MALAEWMRLLKTIVGLAPTVAGHDKLGSLAVMGRRCGSTSLACFKRRSCESPAVWFGGLTAMRVWARIFDNGKSSTAVTGEFLASCVSTWTPMVA</sequence>
<keyword evidence="2" id="KW-1185">Reference proteome</keyword>
<organism evidence="1 2">
    <name type="scientific">Carpinus fangiana</name>
    <dbReference type="NCBI Taxonomy" id="176857"/>
    <lineage>
        <taxon>Eukaryota</taxon>
        <taxon>Viridiplantae</taxon>
        <taxon>Streptophyta</taxon>
        <taxon>Embryophyta</taxon>
        <taxon>Tracheophyta</taxon>
        <taxon>Spermatophyta</taxon>
        <taxon>Magnoliopsida</taxon>
        <taxon>eudicotyledons</taxon>
        <taxon>Gunneridae</taxon>
        <taxon>Pentapetalae</taxon>
        <taxon>rosids</taxon>
        <taxon>fabids</taxon>
        <taxon>Fagales</taxon>
        <taxon>Betulaceae</taxon>
        <taxon>Carpinus</taxon>
    </lineage>
</organism>
<evidence type="ECO:0000313" key="1">
    <source>
        <dbReference type="EMBL" id="KAE8077244.1"/>
    </source>
</evidence>
<dbReference type="Proteomes" id="UP000327013">
    <property type="component" value="Chromosome 6"/>
</dbReference>
<dbReference type="AlphaFoldDB" id="A0A5N6RF55"/>
<dbReference type="EMBL" id="CM017326">
    <property type="protein sequence ID" value="KAE8077244.1"/>
    <property type="molecule type" value="Genomic_DNA"/>
</dbReference>
<gene>
    <name evidence="1" type="ORF">FH972_015823</name>
</gene>
<accession>A0A5N6RF55</accession>